<name>A0A9D1HFX7_9FIRM</name>
<dbReference type="AlphaFoldDB" id="A0A9D1HFX7"/>
<comment type="caution">
    <text evidence="1">The sequence shown here is derived from an EMBL/GenBank/DDBJ whole genome shotgun (WGS) entry which is preliminary data.</text>
</comment>
<dbReference type="Proteomes" id="UP000824159">
    <property type="component" value="Unassembled WGS sequence"/>
</dbReference>
<evidence type="ECO:0000313" key="2">
    <source>
        <dbReference type="Proteomes" id="UP000824159"/>
    </source>
</evidence>
<evidence type="ECO:0000313" key="1">
    <source>
        <dbReference type="EMBL" id="HIU00198.1"/>
    </source>
</evidence>
<proteinExistence type="predicted"/>
<gene>
    <name evidence="1" type="ORF">IAD12_08100</name>
</gene>
<feature type="non-terminal residue" evidence="1">
    <location>
        <position position="1"/>
    </location>
</feature>
<accession>A0A9D1HFX7</accession>
<protein>
    <submittedName>
        <fullName evidence="1">Uncharacterized protein</fullName>
    </submittedName>
</protein>
<reference evidence="1" key="1">
    <citation type="submission" date="2020-10" db="EMBL/GenBank/DDBJ databases">
        <authorList>
            <person name="Gilroy R."/>
        </authorList>
    </citation>
    <scope>NUCLEOTIDE SEQUENCE</scope>
    <source>
        <strain evidence="1">CHK176-22527</strain>
    </source>
</reference>
<sequence>MEREKRTENEAVLHITGRDIQPQDLALTFNNYHWESLGDAGSIEQMRRELAYRNHPIVVTLKKRLTEIEEDEDEPIKEYVVRAKDFREDVIKETGQVIGSNEKAFMNDAKEFDIYLFKDGIEHIIPEKNTTHKGVSARWHRYKKIQ</sequence>
<reference evidence="1" key="2">
    <citation type="journal article" date="2021" name="PeerJ">
        <title>Extensive microbial diversity within the chicken gut microbiome revealed by metagenomics and culture.</title>
        <authorList>
            <person name="Gilroy R."/>
            <person name="Ravi A."/>
            <person name="Getino M."/>
            <person name="Pursley I."/>
            <person name="Horton D.L."/>
            <person name="Alikhan N.F."/>
            <person name="Baker D."/>
            <person name="Gharbi K."/>
            <person name="Hall N."/>
            <person name="Watson M."/>
            <person name="Adriaenssens E.M."/>
            <person name="Foster-Nyarko E."/>
            <person name="Jarju S."/>
            <person name="Secka A."/>
            <person name="Antonio M."/>
            <person name="Oren A."/>
            <person name="Chaudhuri R.R."/>
            <person name="La Ragione R."/>
            <person name="Hildebrand F."/>
            <person name="Pallen M.J."/>
        </authorList>
    </citation>
    <scope>NUCLEOTIDE SEQUENCE</scope>
    <source>
        <strain evidence="1">CHK176-22527</strain>
    </source>
</reference>
<organism evidence="1 2">
    <name type="scientific">Candidatus Allocopromorpha excrementavium</name>
    <dbReference type="NCBI Taxonomy" id="2840741"/>
    <lineage>
        <taxon>Bacteria</taxon>
        <taxon>Bacillati</taxon>
        <taxon>Bacillota</taxon>
        <taxon>Clostridia</taxon>
        <taxon>Eubacteriales</taxon>
        <taxon>Eubacteriaceae</taxon>
        <taxon>Eubacteriaceae incertae sedis</taxon>
        <taxon>Candidatus Allocopromorpha</taxon>
    </lineage>
</organism>
<dbReference type="EMBL" id="DVLX01000098">
    <property type="protein sequence ID" value="HIU00198.1"/>
    <property type="molecule type" value="Genomic_DNA"/>
</dbReference>